<evidence type="ECO:0000256" key="1">
    <source>
        <dbReference type="SAM" id="SignalP"/>
    </source>
</evidence>
<feature type="signal peptide" evidence="1">
    <location>
        <begin position="1"/>
        <end position="24"/>
    </location>
</feature>
<reference evidence="2 3" key="1">
    <citation type="journal article" date="2016" name="Nat. Commun.">
        <title>Thousands of microbial genomes shed light on interconnected biogeochemical processes in an aquifer system.</title>
        <authorList>
            <person name="Anantharaman K."/>
            <person name="Brown C.T."/>
            <person name="Hug L.A."/>
            <person name="Sharon I."/>
            <person name="Castelle C.J."/>
            <person name="Probst A.J."/>
            <person name="Thomas B.C."/>
            <person name="Singh A."/>
            <person name="Wilkins M.J."/>
            <person name="Karaoz U."/>
            <person name="Brodie E.L."/>
            <person name="Williams K.H."/>
            <person name="Hubbard S.S."/>
            <person name="Banfield J.F."/>
        </authorList>
    </citation>
    <scope>NUCLEOTIDE SEQUENCE [LARGE SCALE GENOMIC DNA]</scope>
</reference>
<dbReference type="InterPro" id="IPR011250">
    <property type="entry name" value="OMP/PagP_B-barrel"/>
</dbReference>
<evidence type="ECO:0008006" key="4">
    <source>
        <dbReference type="Google" id="ProtNLM"/>
    </source>
</evidence>
<dbReference type="NCBIfam" id="TIGR04565">
    <property type="entry name" value="OMP_myx_plus"/>
    <property type="match status" value="1"/>
</dbReference>
<feature type="non-terminal residue" evidence="2">
    <location>
        <position position="181"/>
    </location>
</feature>
<dbReference type="Gene3D" id="2.40.160.20">
    <property type="match status" value="1"/>
</dbReference>
<proteinExistence type="predicted"/>
<accession>A0A1F6UW53</accession>
<feature type="chain" id="PRO_5009527068" description="Outer membrane protein beta-barrel domain-containing protein" evidence="1">
    <location>
        <begin position="25"/>
        <end position="181"/>
    </location>
</feature>
<gene>
    <name evidence="2" type="ORF">A2W18_15020</name>
</gene>
<dbReference type="EMBL" id="MFSP01000191">
    <property type="protein sequence ID" value="OGI61627.1"/>
    <property type="molecule type" value="Genomic_DNA"/>
</dbReference>
<dbReference type="AlphaFoldDB" id="A0A1F6UW53"/>
<dbReference type="Proteomes" id="UP000179076">
    <property type="component" value="Unassembled WGS sequence"/>
</dbReference>
<protein>
    <recommendedName>
        <fullName evidence="4">Outer membrane protein beta-barrel domain-containing protein</fullName>
    </recommendedName>
</protein>
<evidence type="ECO:0000313" key="3">
    <source>
        <dbReference type="Proteomes" id="UP000179076"/>
    </source>
</evidence>
<name>A0A1F6UW53_9PROT</name>
<comment type="caution">
    <text evidence="2">The sequence shown here is derived from an EMBL/GenBank/DDBJ whole genome shotgun (WGS) entry which is preliminary data.</text>
</comment>
<organism evidence="2 3">
    <name type="scientific">Candidatus Muproteobacteria bacterium RBG_16_60_9</name>
    <dbReference type="NCBI Taxonomy" id="1817755"/>
    <lineage>
        <taxon>Bacteria</taxon>
        <taxon>Pseudomonadati</taxon>
        <taxon>Pseudomonadota</taxon>
        <taxon>Candidatus Muproteobacteria</taxon>
    </lineage>
</organism>
<dbReference type="InterPro" id="IPR030820">
    <property type="entry name" value="OMP_myx_plus_Proteobacteria"/>
</dbReference>
<evidence type="ECO:0000313" key="2">
    <source>
        <dbReference type="EMBL" id="OGI61627.1"/>
    </source>
</evidence>
<sequence>MKKTLNLILLALLLGSVVTTPALAQTPTPVIQPEVERRNIRIPKINVDDIEIGLYGGILSVQDFGANSVSQVRVAYHLTEDFFIEGTFAHSTVSDDSFRSLGIPIFTQPDTSLDYYHLSVGYNLFPGEIFFGKDWAMTSAVYLIAGAGNVKFNNENNTAFNFGIGIRVLPKDCLAIRVEMR</sequence>
<keyword evidence="1" id="KW-0732">Signal</keyword>
<dbReference type="SUPFAM" id="SSF56925">
    <property type="entry name" value="OMPA-like"/>
    <property type="match status" value="1"/>
</dbReference>